<keyword evidence="2" id="KW-1185">Reference proteome</keyword>
<organism evidence="1 2">
    <name type="scientific">Paenibacillus lautus</name>
    <name type="common">Bacillus lautus</name>
    <dbReference type="NCBI Taxonomy" id="1401"/>
    <lineage>
        <taxon>Bacteria</taxon>
        <taxon>Bacillati</taxon>
        <taxon>Bacillota</taxon>
        <taxon>Bacilli</taxon>
        <taxon>Bacillales</taxon>
        <taxon>Paenibacillaceae</taxon>
        <taxon>Paenibacillus</taxon>
    </lineage>
</organism>
<proteinExistence type="predicted"/>
<dbReference type="KEGG" id="plw:D5F53_29300"/>
<sequence>MTSNIYEEDEKKVVEAYKKYGHTITREQAEEIWSEYSHVEMYAAWMSMGDNLDAIYDLTIKYAKELGIVTEDDNHDT</sequence>
<accession>A0A385U0P7</accession>
<evidence type="ECO:0000313" key="1">
    <source>
        <dbReference type="EMBL" id="AYB47145.1"/>
    </source>
</evidence>
<dbReference type="AlphaFoldDB" id="A0A385U0P7"/>
<evidence type="ECO:0000313" key="2">
    <source>
        <dbReference type="Proteomes" id="UP000266552"/>
    </source>
</evidence>
<protein>
    <submittedName>
        <fullName evidence="1">Uncharacterized protein</fullName>
    </submittedName>
</protein>
<dbReference type="EMBL" id="CP032412">
    <property type="protein sequence ID" value="AYB47145.1"/>
    <property type="molecule type" value="Genomic_DNA"/>
</dbReference>
<gene>
    <name evidence="1" type="ORF">D5F53_29300</name>
</gene>
<reference evidence="1 2" key="1">
    <citation type="submission" date="2018-09" db="EMBL/GenBank/DDBJ databases">
        <title>Genome Sequence of Paenibacillus lautus Strain E7593-69, Azo Dye-Degrading Bacteria, Isolated from Commercial Tattoo Inks.</title>
        <authorList>
            <person name="Nho S.W."/>
            <person name="Kim S.-J."/>
            <person name="Kweon O."/>
            <person name="Cerniglia C.E."/>
        </authorList>
    </citation>
    <scope>NUCLEOTIDE SEQUENCE [LARGE SCALE GENOMIC DNA]</scope>
    <source>
        <strain evidence="1 2">E7593-69</strain>
    </source>
</reference>
<dbReference type="RefSeq" id="WP_119850634.1">
    <property type="nucleotide sequence ID" value="NZ_CP032412.1"/>
</dbReference>
<name>A0A385U0P7_PAELA</name>
<dbReference type="Proteomes" id="UP000266552">
    <property type="component" value="Chromosome"/>
</dbReference>